<evidence type="ECO:0000256" key="6">
    <source>
        <dbReference type="SAM" id="MobiDB-lite"/>
    </source>
</evidence>
<feature type="compositionally biased region" description="Low complexity" evidence="6">
    <location>
        <begin position="281"/>
        <end position="292"/>
    </location>
</feature>
<name>A0A6N7R2J7_9BACI</name>
<organism evidence="9 10">
    <name type="scientific">Gracilibacillus thailandensis</name>
    <dbReference type="NCBI Taxonomy" id="563735"/>
    <lineage>
        <taxon>Bacteria</taxon>
        <taxon>Bacillati</taxon>
        <taxon>Bacillota</taxon>
        <taxon>Bacilli</taxon>
        <taxon>Bacillales</taxon>
        <taxon>Bacillaceae</taxon>
        <taxon>Gracilibacillus</taxon>
    </lineage>
</organism>
<feature type="domain" description="RsgI N-terminal anti-sigma" evidence="8">
    <location>
        <begin position="5"/>
        <end position="54"/>
    </location>
</feature>
<dbReference type="GO" id="GO:0005886">
    <property type="term" value="C:plasma membrane"/>
    <property type="evidence" value="ECO:0007669"/>
    <property type="project" value="UniProtKB-SubCell"/>
</dbReference>
<feature type="compositionally biased region" description="Basic and acidic residues" evidence="6">
    <location>
        <begin position="246"/>
        <end position="280"/>
    </location>
</feature>
<evidence type="ECO:0000256" key="3">
    <source>
        <dbReference type="ARBA" id="ARBA00022692"/>
    </source>
</evidence>
<accession>A0A6N7R2J7</accession>
<evidence type="ECO:0000256" key="4">
    <source>
        <dbReference type="ARBA" id="ARBA00022989"/>
    </source>
</evidence>
<feature type="region of interest" description="Disordered" evidence="6">
    <location>
        <begin position="246"/>
        <end position="316"/>
    </location>
</feature>
<evidence type="ECO:0000256" key="5">
    <source>
        <dbReference type="ARBA" id="ARBA00023136"/>
    </source>
</evidence>
<keyword evidence="5 7" id="KW-0472">Membrane</keyword>
<protein>
    <recommendedName>
        <fullName evidence="8">RsgI N-terminal anti-sigma domain-containing protein</fullName>
    </recommendedName>
</protein>
<evidence type="ECO:0000256" key="1">
    <source>
        <dbReference type="ARBA" id="ARBA00004162"/>
    </source>
</evidence>
<keyword evidence="10" id="KW-1185">Reference proteome</keyword>
<evidence type="ECO:0000259" key="8">
    <source>
        <dbReference type="PROSITE" id="PS51849"/>
    </source>
</evidence>
<dbReference type="Proteomes" id="UP000435187">
    <property type="component" value="Unassembled WGS sequence"/>
</dbReference>
<feature type="transmembrane region" description="Helical" evidence="7">
    <location>
        <begin position="60"/>
        <end position="80"/>
    </location>
</feature>
<evidence type="ECO:0000313" key="9">
    <source>
        <dbReference type="EMBL" id="MRI67039.1"/>
    </source>
</evidence>
<dbReference type="Pfam" id="PF23750">
    <property type="entry name" value="RsgI_M"/>
    <property type="match status" value="1"/>
</dbReference>
<dbReference type="Pfam" id="PF12791">
    <property type="entry name" value="RsgI_N"/>
    <property type="match status" value="1"/>
</dbReference>
<dbReference type="RefSeq" id="WP_153835661.1">
    <property type="nucleotide sequence ID" value="NZ_JBHUMW010000017.1"/>
</dbReference>
<comment type="subcellular location">
    <subcellularLocation>
        <location evidence="1">Cell membrane</location>
        <topology evidence="1">Single-pass membrane protein</topology>
    </subcellularLocation>
</comment>
<reference evidence="9 10" key="1">
    <citation type="submission" date="2019-10" db="EMBL/GenBank/DDBJ databases">
        <title>Gracilibacillus salitolerans sp. nov., a moderate halophile isolated from a saline soil in northwest China.</title>
        <authorList>
            <person name="Gan L."/>
        </authorList>
    </citation>
    <scope>NUCLEOTIDE SEQUENCE [LARGE SCALE GENOMIC DNA]</scope>
    <source>
        <strain evidence="9 10">TP2-8</strain>
    </source>
</reference>
<feature type="compositionally biased region" description="Basic and acidic residues" evidence="6">
    <location>
        <begin position="294"/>
        <end position="307"/>
    </location>
</feature>
<dbReference type="InterPro" id="IPR024449">
    <property type="entry name" value="Anti-sigma_RsgI_N"/>
</dbReference>
<proteinExistence type="predicted"/>
<gene>
    <name evidence="9" type="ORF">GH885_11910</name>
</gene>
<dbReference type="EMBL" id="WJEE01000024">
    <property type="protein sequence ID" value="MRI67039.1"/>
    <property type="molecule type" value="Genomic_DNA"/>
</dbReference>
<keyword evidence="3 7" id="KW-0812">Transmembrane</keyword>
<dbReference type="PROSITE" id="PS51849">
    <property type="entry name" value="RSGI_N"/>
    <property type="match status" value="1"/>
</dbReference>
<sequence>MKQKIKGVVMEVQENQVVLMCDDGTFRNVPHDQHDIPAIGEYVTYRVKKSPLLLGNRKQVLPLVALAAILLFAIMNVSLFQPQQPAYLLAVDINPSMELSLDEDLDVIEITGLNEDANRVIKDLDVKGQDIDKVINEIVVRLKNDKYLSADTPAIITATWIELQDHSISKDLRSVEEIFNHSLGENHVEAEMEVYVENEDYYKKAKEVDLSVNSYRMYQEMSNDEVEVDIKDVQNKSVKELRQIAEKEAEKASERKKSERDKSSPSPDKEEAAKNTKVETENSSSRHNSSTSVPKKEDEKQSEKEKNGFLFSTRPG</sequence>
<evidence type="ECO:0000313" key="10">
    <source>
        <dbReference type="Proteomes" id="UP000435187"/>
    </source>
</evidence>
<keyword evidence="2" id="KW-1003">Cell membrane</keyword>
<evidence type="ECO:0000256" key="7">
    <source>
        <dbReference type="SAM" id="Phobius"/>
    </source>
</evidence>
<dbReference type="AlphaFoldDB" id="A0A6N7R2J7"/>
<keyword evidence="4 7" id="KW-1133">Transmembrane helix</keyword>
<evidence type="ECO:0000256" key="2">
    <source>
        <dbReference type="ARBA" id="ARBA00022475"/>
    </source>
</evidence>
<comment type="caution">
    <text evidence="9">The sequence shown here is derived from an EMBL/GenBank/DDBJ whole genome shotgun (WGS) entry which is preliminary data.</text>
</comment>
<dbReference type="InterPro" id="IPR055431">
    <property type="entry name" value="RsgI_M"/>
</dbReference>